<evidence type="ECO:0000256" key="1">
    <source>
        <dbReference type="ARBA" id="ARBA00002952"/>
    </source>
</evidence>
<evidence type="ECO:0000256" key="3">
    <source>
        <dbReference type="ARBA" id="ARBA00014063"/>
    </source>
</evidence>
<dbReference type="CDD" id="cd00520">
    <property type="entry name" value="RRF"/>
    <property type="match status" value="1"/>
</dbReference>
<sequence>MAIALRRALISSRHISFALRTASLHSQHYLSYLISSTSNNTHHSAGANSILNSPATRFVLFESPRGFAKGRKQQIKVQDEDIDEDEEELEDDDGDTEEDANLGASIKAASITQMESAVDALSRELAKLRTGRASVGMLDHIMVEHYGVKTPLNRMAVVSVLDPKTLSVTPYDPNALKELEKAIISSPLGLNPKTDTQRLVVPIPPMTKEHIQAVCKVVAKSSEHVKQSIRRARQKALDTIKKAVPKKKDKDKACSSISEDDAKRLEKEIDDVTKKFIKTAEDMCKAKEKEITFILSHLDGRQLLIKSQPGEVVKPDSFKGINDEGMPVYQRPFMKGKLYIHFTVDFPDSLSPDQVKALEKVLPPKPQSQVTDMELDECEETTLHDVNIEEEMWRRQTQHPEAYDEDEDMHGGAQRVQCAQQ</sequence>
<proteinExistence type="inferred from homology"/>
<dbReference type="Gene3D" id="3.30.1360.40">
    <property type="match status" value="1"/>
</dbReference>
<dbReference type="FunFam" id="2.60.260.20:FF:000003">
    <property type="entry name" value="DnaJ subfamily A member 2"/>
    <property type="match status" value="1"/>
</dbReference>
<feature type="region of interest" description="Disordered" evidence="11">
    <location>
        <begin position="392"/>
        <end position="421"/>
    </location>
</feature>
<keyword evidence="7" id="KW-0862">Zinc</keyword>
<dbReference type="Proteomes" id="UP001604336">
    <property type="component" value="Unassembled WGS sequence"/>
</dbReference>
<feature type="region of interest" description="Disordered" evidence="11">
    <location>
        <begin position="72"/>
        <end position="99"/>
    </location>
</feature>
<evidence type="ECO:0000256" key="8">
    <source>
        <dbReference type="ARBA" id="ARBA00022917"/>
    </source>
</evidence>
<dbReference type="SUPFAM" id="SSF49493">
    <property type="entry name" value="HSP40/DnaJ peptide-binding domain"/>
    <property type="match status" value="1"/>
</dbReference>
<dbReference type="GO" id="GO:0006412">
    <property type="term" value="P:translation"/>
    <property type="evidence" value="ECO:0007669"/>
    <property type="project" value="UniProtKB-KW"/>
</dbReference>
<evidence type="ECO:0000256" key="11">
    <source>
        <dbReference type="SAM" id="MobiDB-lite"/>
    </source>
</evidence>
<dbReference type="GO" id="GO:0008270">
    <property type="term" value="F:zinc ion binding"/>
    <property type="evidence" value="ECO:0007669"/>
    <property type="project" value="UniProtKB-KW"/>
</dbReference>
<evidence type="ECO:0000256" key="9">
    <source>
        <dbReference type="ARBA" id="ARBA00032397"/>
    </source>
</evidence>
<dbReference type="AlphaFoldDB" id="A0ABD1RB02"/>
<keyword evidence="4" id="KW-0479">Metal-binding</keyword>
<keyword evidence="5" id="KW-0677">Repeat</keyword>
<keyword evidence="14" id="KW-1185">Reference proteome</keyword>
<dbReference type="PANTHER" id="PTHR20982">
    <property type="entry name" value="RIBOSOME RECYCLING FACTOR"/>
    <property type="match status" value="1"/>
</dbReference>
<dbReference type="Gene3D" id="1.10.132.20">
    <property type="entry name" value="Ribosome-recycling factor"/>
    <property type="match status" value="1"/>
</dbReference>
<feature type="domain" description="Ribosome recycling factor" evidence="12">
    <location>
        <begin position="121"/>
        <end position="291"/>
    </location>
</feature>
<dbReference type="HAMAP" id="MF_00040">
    <property type="entry name" value="RRF"/>
    <property type="match status" value="1"/>
</dbReference>
<comment type="similarity">
    <text evidence="2">Belongs to the RRF family.</text>
</comment>
<keyword evidence="10" id="KW-0175">Coiled coil</keyword>
<name>A0ABD1RB02_9LAMI</name>
<evidence type="ECO:0000313" key="14">
    <source>
        <dbReference type="Proteomes" id="UP001604336"/>
    </source>
</evidence>
<evidence type="ECO:0000256" key="2">
    <source>
        <dbReference type="ARBA" id="ARBA00005912"/>
    </source>
</evidence>
<dbReference type="InterPro" id="IPR002661">
    <property type="entry name" value="Ribosome_recyc_fac"/>
</dbReference>
<evidence type="ECO:0000256" key="5">
    <source>
        <dbReference type="ARBA" id="ARBA00022737"/>
    </source>
</evidence>
<keyword evidence="6" id="KW-0863">Zinc-finger</keyword>
<accession>A0ABD1RB02</accession>
<evidence type="ECO:0000313" key="13">
    <source>
        <dbReference type="EMBL" id="KAL2485227.1"/>
    </source>
</evidence>
<dbReference type="FunFam" id="3.30.1360.40:FF:000001">
    <property type="entry name" value="Ribosome-recycling factor"/>
    <property type="match status" value="1"/>
</dbReference>
<dbReference type="InterPro" id="IPR036191">
    <property type="entry name" value="RRF_sf"/>
</dbReference>
<keyword evidence="8" id="KW-0648">Protein biosynthesis</keyword>
<comment type="function">
    <text evidence="1">Responsible for the release of ribosomes from messenger RNA at the termination of chloroplastic protein biosynthesis.</text>
</comment>
<dbReference type="SUPFAM" id="SSF55194">
    <property type="entry name" value="Ribosome recycling factor, RRF"/>
    <property type="match status" value="1"/>
</dbReference>
<dbReference type="Pfam" id="PF01765">
    <property type="entry name" value="RRF"/>
    <property type="match status" value="1"/>
</dbReference>
<feature type="compositionally biased region" description="Acidic residues" evidence="11">
    <location>
        <begin position="80"/>
        <end position="99"/>
    </location>
</feature>
<evidence type="ECO:0000256" key="6">
    <source>
        <dbReference type="ARBA" id="ARBA00022771"/>
    </source>
</evidence>
<dbReference type="PANTHER" id="PTHR20982:SF3">
    <property type="entry name" value="MITOCHONDRIAL RIBOSOME RECYCLING FACTOR PSEUDO 1"/>
    <property type="match status" value="1"/>
</dbReference>
<dbReference type="InterPro" id="IPR023584">
    <property type="entry name" value="Ribosome_recyc_fac_dom"/>
</dbReference>
<evidence type="ECO:0000256" key="4">
    <source>
        <dbReference type="ARBA" id="ARBA00022723"/>
    </source>
</evidence>
<evidence type="ECO:0000256" key="7">
    <source>
        <dbReference type="ARBA" id="ARBA00022833"/>
    </source>
</evidence>
<protein>
    <recommendedName>
        <fullName evidence="3">Ribosome-recycling factor, chloroplastic</fullName>
    </recommendedName>
    <alternativeName>
        <fullName evidence="9">Ribosome-releasing factor, chloroplastic</fullName>
    </alternativeName>
</protein>
<dbReference type="EMBL" id="JBFOLK010000009">
    <property type="protein sequence ID" value="KAL2485227.1"/>
    <property type="molecule type" value="Genomic_DNA"/>
</dbReference>
<dbReference type="NCBIfam" id="TIGR00496">
    <property type="entry name" value="frr"/>
    <property type="match status" value="1"/>
</dbReference>
<organism evidence="13 14">
    <name type="scientific">Abeliophyllum distichum</name>
    <dbReference type="NCBI Taxonomy" id="126358"/>
    <lineage>
        <taxon>Eukaryota</taxon>
        <taxon>Viridiplantae</taxon>
        <taxon>Streptophyta</taxon>
        <taxon>Embryophyta</taxon>
        <taxon>Tracheophyta</taxon>
        <taxon>Spermatophyta</taxon>
        <taxon>Magnoliopsida</taxon>
        <taxon>eudicotyledons</taxon>
        <taxon>Gunneridae</taxon>
        <taxon>Pentapetalae</taxon>
        <taxon>asterids</taxon>
        <taxon>lamiids</taxon>
        <taxon>Lamiales</taxon>
        <taxon>Oleaceae</taxon>
        <taxon>Forsythieae</taxon>
        <taxon>Abeliophyllum</taxon>
    </lineage>
</organism>
<comment type="caution">
    <text evidence="13">The sequence shown here is derived from an EMBL/GenBank/DDBJ whole genome shotgun (WGS) entry which is preliminary data.</text>
</comment>
<dbReference type="InterPro" id="IPR008971">
    <property type="entry name" value="HSP40/DnaJ_pept-bd"/>
</dbReference>
<reference evidence="14" key="1">
    <citation type="submission" date="2024-07" db="EMBL/GenBank/DDBJ databases">
        <title>Two chromosome-level genome assemblies of Korean endemic species Abeliophyllum distichum and Forsythia ovata (Oleaceae).</title>
        <authorList>
            <person name="Jang H."/>
        </authorList>
    </citation>
    <scope>NUCLEOTIDE SEQUENCE [LARGE SCALE GENOMIC DNA]</scope>
</reference>
<evidence type="ECO:0000259" key="12">
    <source>
        <dbReference type="Pfam" id="PF01765"/>
    </source>
</evidence>
<feature type="coiled-coil region" evidence="10">
    <location>
        <begin position="255"/>
        <end position="282"/>
    </location>
</feature>
<evidence type="ECO:0000256" key="10">
    <source>
        <dbReference type="SAM" id="Coils"/>
    </source>
</evidence>
<gene>
    <name evidence="13" type="ORF">Adt_29983</name>
</gene>